<dbReference type="EMBL" id="UINC01023307">
    <property type="protein sequence ID" value="SVA94708.1"/>
    <property type="molecule type" value="Genomic_DNA"/>
</dbReference>
<reference evidence="1" key="1">
    <citation type="submission" date="2018-05" db="EMBL/GenBank/DDBJ databases">
        <authorList>
            <person name="Lanie J.A."/>
            <person name="Ng W.-L."/>
            <person name="Kazmierczak K.M."/>
            <person name="Andrzejewski T.M."/>
            <person name="Davidsen T.M."/>
            <person name="Wayne K.J."/>
            <person name="Tettelin H."/>
            <person name="Glass J.I."/>
            <person name="Rusch D."/>
            <person name="Podicherti R."/>
            <person name="Tsui H.-C.T."/>
            <person name="Winkler M.E."/>
        </authorList>
    </citation>
    <scope>NUCLEOTIDE SEQUENCE</scope>
</reference>
<name>A0A381ZZH7_9ZZZZ</name>
<accession>A0A381ZZH7</accession>
<gene>
    <name evidence="1" type="ORF">METZ01_LOCUS147562</name>
</gene>
<evidence type="ECO:0000313" key="1">
    <source>
        <dbReference type="EMBL" id="SVA94708.1"/>
    </source>
</evidence>
<organism evidence="1">
    <name type="scientific">marine metagenome</name>
    <dbReference type="NCBI Taxonomy" id="408172"/>
    <lineage>
        <taxon>unclassified sequences</taxon>
        <taxon>metagenomes</taxon>
        <taxon>ecological metagenomes</taxon>
    </lineage>
</organism>
<proteinExistence type="predicted"/>
<protein>
    <submittedName>
        <fullName evidence="1">Uncharacterized protein</fullName>
    </submittedName>
</protein>
<sequence length="40" mass="4899">MDSVLYFNSSSKSLWESEIENRKNIETIFFTLRHIREITY</sequence>
<dbReference type="AlphaFoldDB" id="A0A381ZZH7"/>